<evidence type="ECO:0000313" key="4">
    <source>
        <dbReference type="Proteomes" id="UP001500642"/>
    </source>
</evidence>
<gene>
    <name evidence="3" type="ORF">GCM10023167_18830</name>
</gene>
<dbReference type="Proteomes" id="UP001500642">
    <property type="component" value="Unassembled WGS sequence"/>
</dbReference>
<protein>
    <recommendedName>
        <fullName evidence="2">Nudix hydrolase domain-containing protein</fullName>
    </recommendedName>
</protein>
<comment type="caution">
    <text evidence="3">The sequence shown here is derived from an EMBL/GenBank/DDBJ whole genome shotgun (WGS) entry which is preliminary data.</text>
</comment>
<dbReference type="EMBL" id="BAABGL010000012">
    <property type="protein sequence ID" value="GAA4391447.1"/>
    <property type="molecule type" value="Genomic_DNA"/>
</dbReference>
<evidence type="ECO:0000256" key="1">
    <source>
        <dbReference type="ARBA" id="ARBA00005582"/>
    </source>
</evidence>
<keyword evidence="4" id="KW-1185">Reference proteome</keyword>
<dbReference type="PROSITE" id="PS51462">
    <property type="entry name" value="NUDIX"/>
    <property type="match status" value="1"/>
</dbReference>
<comment type="similarity">
    <text evidence="1">Belongs to the Nudix hydrolase family.</text>
</comment>
<sequence>MTPTGGSAPGARTQLAARELRSWPAPADRIDEQAAARAFLASAGAAALDRDGGPEHFTASCVVFDLDARRVLLHHHRKADAWGQFGGHIEAADSSLRAAALRECLEESGLTRVDWFSPAPIDLHVHGLPAAFGACRVHRDVVYGASVDAAAPVSASEESLAVAWFDLEELPENILPDLPGRLPGLFEAAHSARTVDAGRS</sequence>
<proteinExistence type="inferred from homology"/>
<evidence type="ECO:0000259" key="2">
    <source>
        <dbReference type="PROSITE" id="PS51462"/>
    </source>
</evidence>
<accession>A0ABP8JJ88</accession>
<dbReference type="PANTHER" id="PTHR43736">
    <property type="entry name" value="ADP-RIBOSE PYROPHOSPHATASE"/>
    <property type="match status" value="1"/>
</dbReference>
<evidence type="ECO:0000313" key="3">
    <source>
        <dbReference type="EMBL" id="GAA4391447.1"/>
    </source>
</evidence>
<dbReference type="Pfam" id="PF00293">
    <property type="entry name" value="NUDIX"/>
    <property type="match status" value="1"/>
</dbReference>
<dbReference type="Gene3D" id="3.90.79.10">
    <property type="entry name" value="Nucleoside Triphosphate Pyrophosphohydrolase"/>
    <property type="match status" value="1"/>
</dbReference>
<dbReference type="CDD" id="cd03674">
    <property type="entry name" value="NUDIX_Hydrolase"/>
    <property type="match status" value="1"/>
</dbReference>
<dbReference type="InterPro" id="IPR015797">
    <property type="entry name" value="NUDIX_hydrolase-like_dom_sf"/>
</dbReference>
<dbReference type="RefSeq" id="WP_254668758.1">
    <property type="nucleotide sequence ID" value="NZ_BAABGL010000012.1"/>
</dbReference>
<dbReference type="InterPro" id="IPR000086">
    <property type="entry name" value="NUDIX_hydrolase_dom"/>
</dbReference>
<reference evidence="4" key="1">
    <citation type="journal article" date="2019" name="Int. J. Syst. Evol. Microbiol.">
        <title>The Global Catalogue of Microorganisms (GCM) 10K type strain sequencing project: providing services to taxonomists for standard genome sequencing and annotation.</title>
        <authorList>
            <consortium name="The Broad Institute Genomics Platform"/>
            <consortium name="The Broad Institute Genome Sequencing Center for Infectious Disease"/>
            <person name="Wu L."/>
            <person name="Ma J."/>
        </authorList>
    </citation>
    <scope>NUCLEOTIDE SEQUENCE [LARGE SCALE GENOMIC DNA]</scope>
    <source>
        <strain evidence="4">JCM 17808</strain>
    </source>
</reference>
<dbReference type="PANTHER" id="PTHR43736:SF1">
    <property type="entry name" value="DIHYDRONEOPTERIN TRIPHOSPHATE DIPHOSPHATASE"/>
    <property type="match status" value="1"/>
</dbReference>
<dbReference type="SUPFAM" id="SSF55811">
    <property type="entry name" value="Nudix"/>
    <property type="match status" value="1"/>
</dbReference>
<name>A0ABP8JJ88_9MICO</name>
<feature type="domain" description="Nudix hydrolase" evidence="2">
    <location>
        <begin position="54"/>
        <end position="189"/>
    </location>
</feature>
<organism evidence="3 4">
    <name type="scientific">Brevibacterium pityocampae</name>
    <dbReference type="NCBI Taxonomy" id="506594"/>
    <lineage>
        <taxon>Bacteria</taxon>
        <taxon>Bacillati</taxon>
        <taxon>Actinomycetota</taxon>
        <taxon>Actinomycetes</taxon>
        <taxon>Micrococcales</taxon>
        <taxon>Brevibacteriaceae</taxon>
        <taxon>Brevibacterium</taxon>
    </lineage>
</organism>